<evidence type="ECO:0000313" key="2">
    <source>
        <dbReference type="Proteomes" id="UP000507245"/>
    </source>
</evidence>
<dbReference type="Proteomes" id="UP000507245">
    <property type="component" value="Unassembled WGS sequence"/>
</dbReference>
<name>A0A6J5XR95_PRUAR</name>
<gene>
    <name evidence="1" type="ORF">ORAREDHAP_LOCUS41969</name>
</gene>
<dbReference type="EMBL" id="CAEKKB010000007">
    <property type="protein sequence ID" value="CAB4316456.1"/>
    <property type="molecule type" value="Genomic_DNA"/>
</dbReference>
<keyword evidence="2" id="KW-1185">Reference proteome</keyword>
<evidence type="ECO:0000313" key="1">
    <source>
        <dbReference type="EMBL" id="CAB4316456.1"/>
    </source>
</evidence>
<organism evidence="1 2">
    <name type="scientific">Prunus armeniaca</name>
    <name type="common">Apricot</name>
    <name type="synonym">Armeniaca vulgaris</name>
    <dbReference type="NCBI Taxonomy" id="36596"/>
    <lineage>
        <taxon>Eukaryota</taxon>
        <taxon>Viridiplantae</taxon>
        <taxon>Streptophyta</taxon>
        <taxon>Embryophyta</taxon>
        <taxon>Tracheophyta</taxon>
        <taxon>Spermatophyta</taxon>
        <taxon>Magnoliopsida</taxon>
        <taxon>eudicotyledons</taxon>
        <taxon>Gunneridae</taxon>
        <taxon>Pentapetalae</taxon>
        <taxon>rosids</taxon>
        <taxon>fabids</taxon>
        <taxon>Rosales</taxon>
        <taxon>Rosaceae</taxon>
        <taxon>Amygdaloideae</taxon>
        <taxon>Amygdaleae</taxon>
        <taxon>Prunus</taxon>
    </lineage>
</organism>
<proteinExistence type="predicted"/>
<protein>
    <submittedName>
        <fullName evidence="1">Uncharacterized protein</fullName>
    </submittedName>
</protein>
<sequence length="77" mass="8442">MKVMCFFHPSVFTKGKIEAKPKGLAHEFFLLGMLTTKECNGDAGSSSDPRRQQCFGGKVGSLEVPPEFIYLLDSSAK</sequence>
<reference evidence="2" key="1">
    <citation type="journal article" date="2020" name="Genome Biol.">
        <title>Gamete binning: chromosome-level and haplotype-resolved genome assembly enabled by high-throughput single-cell sequencing of gamete genomes.</title>
        <authorList>
            <person name="Campoy J.A."/>
            <person name="Sun H."/>
            <person name="Goel M."/>
            <person name="Jiao W.-B."/>
            <person name="Folz-Donahue K."/>
            <person name="Wang N."/>
            <person name="Rubio M."/>
            <person name="Liu C."/>
            <person name="Kukat C."/>
            <person name="Ruiz D."/>
            <person name="Huettel B."/>
            <person name="Schneeberger K."/>
        </authorList>
    </citation>
    <scope>NUCLEOTIDE SEQUENCE [LARGE SCALE GENOMIC DNA]</scope>
    <source>
        <strain evidence="2">cv. Rojo Pasion</strain>
    </source>
</reference>
<dbReference type="AlphaFoldDB" id="A0A6J5XR95"/>
<accession>A0A6J5XR95</accession>